<sequence length="413" mass="45441">MSEPLSPDHFSLEFAIRPNILDFPRYSTPTSDHVKARPPLCLDANENAAGSCLVPTPRNESHNLDMPVHDSLQGPLNLQNLHRYPSAAHATLRERIAQWRELDSMHQVGLGSGASDIIDVLVRMTCAPGQDKIMVLPPTFELYKVCATLHGAGVQECVQELTPEGQFCLPMQQICTALSEDNRIKVIFIASPGNPTGSLVPLDQLQQILELEAFKGLVVVDEAYIDFASAQKQASALQLLPRYNNLIVVQSLSKSHGLAGIRVGMAMAHPTIIQLLLKVQMPYKLSSVVLELAERALSKKGRARARVLQSQIMVNREYLVELLSEPFLIRNGIGHPIGGHAANFVLVPILRHGKPDNERAKRLAERLRDGHGVAIRFVGGQALCDGCLRITVGTTHEIQVFRSALRVALLEYV</sequence>
<dbReference type="EMBL" id="KZ678132">
    <property type="protein sequence ID" value="PSN70280.1"/>
    <property type="molecule type" value="Genomic_DNA"/>
</dbReference>
<evidence type="ECO:0000256" key="4">
    <source>
        <dbReference type="ARBA" id="ARBA00012748"/>
    </source>
</evidence>
<dbReference type="PANTHER" id="PTHR42885">
    <property type="entry name" value="HISTIDINOL-PHOSPHATE AMINOTRANSFERASE-RELATED"/>
    <property type="match status" value="1"/>
</dbReference>
<dbReference type="Proteomes" id="UP000240883">
    <property type="component" value="Unassembled WGS sequence"/>
</dbReference>
<dbReference type="PANTHER" id="PTHR42885:SF2">
    <property type="entry name" value="HISTIDINOL-PHOSPHATE AMINOTRANSFERASE"/>
    <property type="match status" value="1"/>
</dbReference>
<dbReference type="InterPro" id="IPR004838">
    <property type="entry name" value="NHTrfase_class1_PyrdxlP-BS"/>
</dbReference>
<evidence type="ECO:0000256" key="8">
    <source>
        <dbReference type="ARBA" id="ARBA00047481"/>
    </source>
</evidence>
<comment type="cofactor">
    <cofactor evidence="1">
        <name>pyridoxal 5'-phosphate</name>
        <dbReference type="ChEBI" id="CHEBI:597326"/>
    </cofactor>
</comment>
<protein>
    <recommendedName>
        <fullName evidence="4">histidinol-phosphate transaminase</fullName>
        <ecNumber evidence="4">2.6.1.9</ecNumber>
    </recommendedName>
</protein>
<comment type="catalytic activity">
    <reaction evidence="8">
        <text>L-histidinol phosphate + 2-oxoglutarate = 3-(imidazol-4-yl)-2-oxopropyl phosphate + L-glutamate</text>
        <dbReference type="Rhea" id="RHEA:23744"/>
        <dbReference type="ChEBI" id="CHEBI:16810"/>
        <dbReference type="ChEBI" id="CHEBI:29985"/>
        <dbReference type="ChEBI" id="CHEBI:57766"/>
        <dbReference type="ChEBI" id="CHEBI:57980"/>
        <dbReference type="EC" id="2.6.1.9"/>
    </reaction>
</comment>
<gene>
    <name evidence="10" type="ORF">BS50DRAFT_548287</name>
</gene>
<comment type="similarity">
    <text evidence="3">Belongs to the class-I pyridoxal-phosphate-dependent aminotransferase family.</text>
</comment>
<evidence type="ECO:0000256" key="5">
    <source>
        <dbReference type="ARBA" id="ARBA00022576"/>
    </source>
</evidence>
<accession>A0A2T2NXX8</accession>
<dbReference type="GO" id="GO:0004400">
    <property type="term" value="F:histidinol-phosphate transaminase activity"/>
    <property type="evidence" value="ECO:0007669"/>
    <property type="project" value="UniProtKB-EC"/>
</dbReference>
<dbReference type="Pfam" id="PF00155">
    <property type="entry name" value="Aminotran_1_2"/>
    <property type="match status" value="1"/>
</dbReference>
<evidence type="ECO:0000313" key="11">
    <source>
        <dbReference type="Proteomes" id="UP000240883"/>
    </source>
</evidence>
<reference evidence="10 11" key="1">
    <citation type="journal article" date="2018" name="Front. Microbiol.">
        <title>Genome-Wide Analysis of Corynespora cassiicola Leaf Fall Disease Putative Effectors.</title>
        <authorList>
            <person name="Lopez D."/>
            <person name="Ribeiro S."/>
            <person name="Label P."/>
            <person name="Fumanal B."/>
            <person name="Venisse J.S."/>
            <person name="Kohler A."/>
            <person name="de Oliveira R.R."/>
            <person name="Labutti K."/>
            <person name="Lipzen A."/>
            <person name="Lail K."/>
            <person name="Bauer D."/>
            <person name="Ohm R.A."/>
            <person name="Barry K.W."/>
            <person name="Spatafora J."/>
            <person name="Grigoriev I.V."/>
            <person name="Martin F.M."/>
            <person name="Pujade-Renaud V."/>
        </authorList>
    </citation>
    <scope>NUCLEOTIDE SEQUENCE [LARGE SCALE GENOMIC DNA]</scope>
    <source>
        <strain evidence="10 11">Philippines</strain>
    </source>
</reference>
<dbReference type="EC" id="2.6.1.9" evidence="4"/>
<dbReference type="PROSITE" id="PS00105">
    <property type="entry name" value="AA_TRANSFER_CLASS_1"/>
    <property type="match status" value="1"/>
</dbReference>
<evidence type="ECO:0000256" key="7">
    <source>
        <dbReference type="ARBA" id="ARBA00022898"/>
    </source>
</evidence>
<organism evidence="10 11">
    <name type="scientific">Corynespora cassiicola Philippines</name>
    <dbReference type="NCBI Taxonomy" id="1448308"/>
    <lineage>
        <taxon>Eukaryota</taxon>
        <taxon>Fungi</taxon>
        <taxon>Dikarya</taxon>
        <taxon>Ascomycota</taxon>
        <taxon>Pezizomycotina</taxon>
        <taxon>Dothideomycetes</taxon>
        <taxon>Pleosporomycetidae</taxon>
        <taxon>Pleosporales</taxon>
        <taxon>Corynesporascaceae</taxon>
        <taxon>Corynespora</taxon>
    </lineage>
</organism>
<evidence type="ECO:0000259" key="9">
    <source>
        <dbReference type="Pfam" id="PF00155"/>
    </source>
</evidence>
<keyword evidence="7" id="KW-0663">Pyridoxal phosphate</keyword>
<dbReference type="InterPro" id="IPR015424">
    <property type="entry name" value="PyrdxlP-dep_Trfase"/>
</dbReference>
<dbReference type="CDD" id="cd00609">
    <property type="entry name" value="AAT_like"/>
    <property type="match status" value="1"/>
</dbReference>
<proteinExistence type="inferred from homology"/>
<dbReference type="STRING" id="1448308.A0A2T2NXX8"/>
<evidence type="ECO:0000256" key="6">
    <source>
        <dbReference type="ARBA" id="ARBA00022679"/>
    </source>
</evidence>
<evidence type="ECO:0000256" key="1">
    <source>
        <dbReference type="ARBA" id="ARBA00001933"/>
    </source>
</evidence>
<feature type="domain" description="Aminotransferase class I/classII large" evidence="9">
    <location>
        <begin position="79"/>
        <end position="403"/>
    </location>
</feature>
<evidence type="ECO:0000313" key="10">
    <source>
        <dbReference type="EMBL" id="PSN70280.1"/>
    </source>
</evidence>
<dbReference type="Gene3D" id="3.90.1150.10">
    <property type="entry name" value="Aspartate Aminotransferase, domain 1"/>
    <property type="match status" value="1"/>
</dbReference>
<dbReference type="SUPFAM" id="SSF53383">
    <property type="entry name" value="PLP-dependent transferases"/>
    <property type="match status" value="1"/>
</dbReference>
<dbReference type="InterPro" id="IPR015421">
    <property type="entry name" value="PyrdxlP-dep_Trfase_major"/>
</dbReference>
<dbReference type="GO" id="GO:0030170">
    <property type="term" value="F:pyridoxal phosphate binding"/>
    <property type="evidence" value="ECO:0007669"/>
    <property type="project" value="InterPro"/>
</dbReference>
<evidence type="ECO:0000256" key="3">
    <source>
        <dbReference type="ARBA" id="ARBA00007441"/>
    </source>
</evidence>
<dbReference type="Gene3D" id="3.40.640.10">
    <property type="entry name" value="Type I PLP-dependent aspartate aminotransferase-like (Major domain)"/>
    <property type="match status" value="1"/>
</dbReference>
<keyword evidence="5" id="KW-0032">Aminotransferase</keyword>
<keyword evidence="6" id="KW-0808">Transferase</keyword>
<evidence type="ECO:0000256" key="2">
    <source>
        <dbReference type="ARBA" id="ARBA00005011"/>
    </source>
</evidence>
<comment type="pathway">
    <text evidence="2">Amino-acid biosynthesis; L-histidine biosynthesis; L-histidine from 5-phospho-alpha-D-ribose 1-diphosphate: step 7/9.</text>
</comment>
<dbReference type="OrthoDB" id="2015537at2759"/>
<keyword evidence="11" id="KW-1185">Reference proteome</keyword>
<dbReference type="InterPro" id="IPR004839">
    <property type="entry name" value="Aminotransferase_I/II_large"/>
</dbReference>
<dbReference type="AlphaFoldDB" id="A0A2T2NXX8"/>
<dbReference type="InterPro" id="IPR015422">
    <property type="entry name" value="PyrdxlP-dep_Trfase_small"/>
</dbReference>
<name>A0A2T2NXX8_CORCC</name>